<keyword evidence="2" id="KW-0269">Exonuclease</keyword>
<organism evidence="2 3">
    <name type="scientific">Neptunomonas qingdaonensis</name>
    <dbReference type="NCBI Taxonomy" id="1045558"/>
    <lineage>
        <taxon>Bacteria</taxon>
        <taxon>Pseudomonadati</taxon>
        <taxon>Pseudomonadota</taxon>
        <taxon>Gammaproteobacteria</taxon>
        <taxon>Oceanospirillales</taxon>
        <taxon>Oceanospirillaceae</taxon>
        <taxon>Neptunomonas</taxon>
    </lineage>
</organism>
<dbReference type="PANTHER" id="PTHR42834:SF1">
    <property type="entry name" value="ENDONUCLEASE_EXONUCLEASE_PHOSPHATASE FAMILY PROTEIN (AFU_ORTHOLOGUE AFUA_3G09210)"/>
    <property type="match status" value="1"/>
</dbReference>
<dbReference type="RefSeq" id="WP_090727074.1">
    <property type="nucleotide sequence ID" value="NZ_FOOU01000005.1"/>
</dbReference>
<sequence>MTTEYYFAWWNVENLFEENNSPNRPEWLQKKLNAELKGWGKPELQIKLKQLATVIDAMNDAKGPDLLGVCEVESSGVLQDLVRTLQQPNRDYAVVHADNADMRGIDVAFIYDRNLFEIETTRDAAGIVKNTVFYHVIQKRNATRDLVQVNFKTKKGNDFIVIGNHWPSRLGGEMDSEPYRMMAGETLSYFLERIKEIRGEIPILVMGDFNDEPFNRSLTSYALSTNQISKVKSSRSRNPYLYNMMWTLMDGAQGTHSYGGEWGMLDQILVNRGALKNKQLYTSADKAEIFTVEGMIKRNKVVRHSRPSSREYNKNGFSDHLPLVVKVYEK</sequence>
<dbReference type="GO" id="GO:0004519">
    <property type="term" value="F:endonuclease activity"/>
    <property type="evidence" value="ECO:0007669"/>
    <property type="project" value="UniProtKB-KW"/>
</dbReference>
<dbReference type="Gene3D" id="3.60.10.10">
    <property type="entry name" value="Endonuclease/exonuclease/phosphatase"/>
    <property type="match status" value="1"/>
</dbReference>
<evidence type="ECO:0000313" key="2">
    <source>
        <dbReference type="EMBL" id="SFG31074.1"/>
    </source>
</evidence>
<reference evidence="3" key="1">
    <citation type="submission" date="2016-10" db="EMBL/GenBank/DDBJ databases">
        <authorList>
            <person name="Varghese N."/>
            <person name="Submissions S."/>
        </authorList>
    </citation>
    <scope>NUCLEOTIDE SEQUENCE [LARGE SCALE GENOMIC DNA]</scope>
    <source>
        <strain evidence="3">CGMCC 1.10971</strain>
    </source>
</reference>
<dbReference type="GO" id="GO:0004527">
    <property type="term" value="F:exonuclease activity"/>
    <property type="evidence" value="ECO:0007669"/>
    <property type="project" value="UniProtKB-KW"/>
</dbReference>
<dbReference type="Pfam" id="PF19580">
    <property type="entry name" value="Exo_endo_phos_3"/>
    <property type="match status" value="1"/>
</dbReference>
<keyword evidence="3" id="KW-1185">Reference proteome</keyword>
<dbReference type="OrthoDB" id="7297112at2"/>
<name>A0A1I2QRW8_9GAMM</name>
<keyword evidence="2" id="KW-0378">Hydrolase</keyword>
<evidence type="ECO:0000313" key="3">
    <source>
        <dbReference type="Proteomes" id="UP000198623"/>
    </source>
</evidence>
<keyword evidence="2" id="KW-0540">Nuclease</keyword>
<dbReference type="InterPro" id="IPR036691">
    <property type="entry name" value="Endo/exonu/phosph_ase_sf"/>
</dbReference>
<protein>
    <submittedName>
        <fullName evidence="2">Endonuclease/Exonuclease/phosphatase family protein</fullName>
    </submittedName>
</protein>
<dbReference type="AlphaFoldDB" id="A0A1I2QRW8"/>
<gene>
    <name evidence="2" type="ORF">SAMN05216175_105105</name>
</gene>
<accession>A0A1I2QRW8</accession>
<evidence type="ECO:0000259" key="1">
    <source>
        <dbReference type="Pfam" id="PF19580"/>
    </source>
</evidence>
<dbReference type="STRING" id="1045558.SAMN05216175_105105"/>
<dbReference type="EMBL" id="FOOU01000005">
    <property type="protein sequence ID" value="SFG31074.1"/>
    <property type="molecule type" value="Genomic_DNA"/>
</dbReference>
<dbReference type="InterPro" id="IPR005135">
    <property type="entry name" value="Endo/exonuclease/phosphatase"/>
</dbReference>
<feature type="domain" description="Endonuclease/exonuclease/phosphatase" evidence="1">
    <location>
        <begin position="8"/>
        <end position="327"/>
    </location>
</feature>
<keyword evidence="2" id="KW-0255">Endonuclease</keyword>
<proteinExistence type="predicted"/>
<dbReference type="SUPFAM" id="SSF56219">
    <property type="entry name" value="DNase I-like"/>
    <property type="match status" value="1"/>
</dbReference>
<dbReference type="Proteomes" id="UP000198623">
    <property type="component" value="Unassembled WGS sequence"/>
</dbReference>
<dbReference type="PANTHER" id="PTHR42834">
    <property type="entry name" value="ENDONUCLEASE/EXONUCLEASE/PHOSPHATASE FAMILY PROTEIN (AFU_ORTHOLOGUE AFUA_3G09210)"/>
    <property type="match status" value="1"/>
</dbReference>